<evidence type="ECO:0000313" key="2">
    <source>
        <dbReference type="EMBL" id="JAC68349.1"/>
    </source>
</evidence>
<feature type="compositionally biased region" description="Low complexity" evidence="1">
    <location>
        <begin position="289"/>
        <end position="301"/>
    </location>
</feature>
<accession>A0A061RC39</accession>
<feature type="region of interest" description="Disordered" evidence="1">
    <location>
        <begin position="139"/>
        <end position="166"/>
    </location>
</feature>
<name>A0A061RC39_9CHLO</name>
<feature type="region of interest" description="Disordered" evidence="1">
    <location>
        <begin position="221"/>
        <end position="275"/>
    </location>
</feature>
<dbReference type="EMBL" id="GBEZ01018048">
    <property type="protein sequence ID" value="JAC68349.1"/>
    <property type="molecule type" value="Transcribed_RNA"/>
</dbReference>
<feature type="region of interest" description="Disordered" evidence="1">
    <location>
        <begin position="70"/>
        <end position="90"/>
    </location>
</feature>
<proteinExistence type="predicted"/>
<evidence type="ECO:0000256" key="1">
    <source>
        <dbReference type="SAM" id="MobiDB-lite"/>
    </source>
</evidence>
<feature type="compositionally biased region" description="Polar residues" evidence="1">
    <location>
        <begin position="146"/>
        <end position="164"/>
    </location>
</feature>
<reference evidence="2" key="1">
    <citation type="submission" date="2014-05" db="EMBL/GenBank/DDBJ databases">
        <title>The transcriptome of the halophilic microalga Tetraselmis sp. GSL018 isolated from the Great Salt Lake, Utah.</title>
        <authorList>
            <person name="Jinkerson R.E."/>
            <person name="D'Adamo S."/>
            <person name="Posewitz M.C."/>
        </authorList>
    </citation>
    <scope>NUCLEOTIDE SEQUENCE</scope>
    <source>
        <strain evidence="2">GSL018</strain>
    </source>
</reference>
<sequence length="500" mass="51855">MDETSQECGSDIVLTELECNSKEPFRNFLDQRHCKYDISELHRLVRKHGASVVCNSQSSSESRTKIQQCFSEGKDKYSPSKRLRKDASSIAQKRSRLKTWLSSNRHAEGLSSQACRGSASSSGLAAATSSDYSVHGNAAFDADSGGTPQQAPGISPASPVSVTSGELRCQPFSPQSLLLVHEQAPQGGVLPSWGGARLPVPVNANSNADAYRVQDNEAFLPQGSAGLDDTADSWAADSWPPRGADPGRCASARPSAADGLEAAPAGSAGGVSQEPAGTSYVTAAEIAPSSSGPSFVGGSNSEGSCGAGQGQQPPATGAGTPSLAARPSHALPAPSALPGFLSHEALQGLVTPAAAEIPPSTGAVCDPITWTAKARIEDMLLEAQRSSPTPAGPARICSVPAGLGDPRALTSAPGSGRISVCCELARDRCPDSTPEAAPAGTRGSALLPLRPGADPPSAWAEEEAWQSRVAELLSRRRERASARAVLLRWRINVMDRQSRP</sequence>
<feature type="compositionally biased region" description="Low complexity" evidence="1">
    <location>
        <begin position="310"/>
        <end position="331"/>
    </location>
</feature>
<organism evidence="2">
    <name type="scientific">Tetraselmis sp. GSL018</name>
    <dbReference type="NCBI Taxonomy" id="582737"/>
    <lineage>
        <taxon>Eukaryota</taxon>
        <taxon>Viridiplantae</taxon>
        <taxon>Chlorophyta</taxon>
        <taxon>core chlorophytes</taxon>
        <taxon>Chlorodendrophyceae</taxon>
        <taxon>Chlorodendrales</taxon>
        <taxon>Chlorodendraceae</taxon>
        <taxon>Tetraselmis</taxon>
    </lineage>
</organism>
<feature type="region of interest" description="Disordered" evidence="1">
    <location>
        <begin position="432"/>
        <end position="459"/>
    </location>
</feature>
<protein>
    <submittedName>
        <fullName evidence="2">Uncharacterized protein</fullName>
    </submittedName>
</protein>
<feature type="region of interest" description="Disordered" evidence="1">
    <location>
        <begin position="288"/>
        <end position="331"/>
    </location>
</feature>
<gene>
    <name evidence="2" type="ORF">TSPGSL018_8951</name>
</gene>
<dbReference type="AlphaFoldDB" id="A0A061RC39"/>